<dbReference type="GeneID" id="30908141"/>
<feature type="region of interest" description="Disordered" evidence="1">
    <location>
        <begin position="315"/>
        <end position="362"/>
    </location>
</feature>
<name>A0A1B1DW46_9APIC</name>
<evidence type="ECO:0000313" key="2">
    <source>
        <dbReference type="EMBL" id="ANQ07016.1"/>
    </source>
</evidence>
<protein>
    <recommendedName>
        <fullName evidence="4">Inner membrane complex protein 1m</fullName>
    </recommendedName>
</protein>
<feature type="compositionally biased region" description="Basic and acidic residues" evidence="1">
    <location>
        <begin position="332"/>
        <end position="352"/>
    </location>
</feature>
<dbReference type="EMBL" id="CP016244">
    <property type="protein sequence ID" value="ANQ07016.1"/>
    <property type="molecule type" value="Genomic_DNA"/>
</dbReference>
<organism evidence="2 3">
    <name type="scientific">Plasmodium coatneyi</name>
    <dbReference type="NCBI Taxonomy" id="208452"/>
    <lineage>
        <taxon>Eukaryota</taxon>
        <taxon>Sar</taxon>
        <taxon>Alveolata</taxon>
        <taxon>Apicomplexa</taxon>
        <taxon>Aconoidasida</taxon>
        <taxon>Haemosporida</taxon>
        <taxon>Plasmodiidae</taxon>
        <taxon>Plasmodium</taxon>
    </lineage>
</organism>
<dbReference type="VEuPathDB" id="PlasmoDB:PCOAH_00014150"/>
<dbReference type="AlphaFoldDB" id="A0A1B1DW46"/>
<sequence>MCDSICKNEKKFVLGPAPSPCTTMEDYAVFEPAANPVIKNIVQETTIHVPKIEYKENIVHVPKVEYRTYPVVKDVETPIYRERYRYKDVQVPQKKLRVKPVYKVVDVPQYKYVNKYVKRKYKRFQYVPKEVPVPFRPRREIYTEIPIRRYIPQYMENGPIEPDMSNNSAYNLQGELPLFEGYNDNFLNMMNPFSRYTGRKKDNCFLSCLCNGKNDESIMHEIDPLLFNDAIYTHGRGNLYDMKRSYEFPPEQYNTFAYNSYPLVIHKRENNFYDKMIETTSNLLATAGVALVLAGKLGLQGISLLVGGADKGSHNGTGAVGGAGADSYALDGGRRDPLKDTQVKRKQIEDQSGRSATKRATK</sequence>
<dbReference type="RefSeq" id="XP_019913711.1">
    <property type="nucleotide sequence ID" value="XM_020058224.1"/>
</dbReference>
<evidence type="ECO:0008006" key="4">
    <source>
        <dbReference type="Google" id="ProtNLM"/>
    </source>
</evidence>
<evidence type="ECO:0000313" key="3">
    <source>
        <dbReference type="Proteomes" id="UP000092716"/>
    </source>
</evidence>
<keyword evidence="3" id="KW-1185">Reference proteome</keyword>
<dbReference type="OrthoDB" id="369807at2759"/>
<evidence type="ECO:0000256" key="1">
    <source>
        <dbReference type="SAM" id="MobiDB-lite"/>
    </source>
</evidence>
<reference evidence="3" key="1">
    <citation type="submission" date="2016-06" db="EMBL/GenBank/DDBJ databases">
        <title>First high quality genome sequence of Plasmodium coatneyi using continuous long reads from single molecule, real-time sequencing.</title>
        <authorList>
            <person name="Chien J.-T."/>
            <person name="Pakala S.B."/>
            <person name="Geraldo J.A."/>
            <person name="Lapp S.A."/>
            <person name="Barnwell J.W."/>
            <person name="Kissinger J.C."/>
            <person name="Galinski M.R."/>
            <person name="Humphrey J.C."/>
        </authorList>
    </citation>
    <scope>NUCLEOTIDE SEQUENCE [LARGE SCALE GENOMIC DNA]</scope>
    <source>
        <strain evidence="3">Hackeri</strain>
    </source>
</reference>
<accession>A0A1B1DW46</accession>
<dbReference type="Proteomes" id="UP000092716">
    <property type="component" value="Chromosome 6"/>
</dbReference>
<dbReference type="KEGG" id="pcot:PCOAH_00014150"/>
<proteinExistence type="predicted"/>
<gene>
    <name evidence="2" type="ORF">PCOAH_00014150</name>
</gene>